<evidence type="ECO:0000256" key="5">
    <source>
        <dbReference type="SAM" id="Phobius"/>
    </source>
</evidence>
<organism evidence="6 7">
    <name type="scientific">Paenibacillus cisolokensis</name>
    <dbReference type="NCBI Taxonomy" id="1658519"/>
    <lineage>
        <taxon>Bacteria</taxon>
        <taxon>Bacillati</taxon>
        <taxon>Bacillota</taxon>
        <taxon>Bacilli</taxon>
        <taxon>Bacillales</taxon>
        <taxon>Paenibacillaceae</taxon>
        <taxon>Paenibacillus</taxon>
    </lineage>
</organism>
<dbReference type="PANTHER" id="PTHR36460:SF1">
    <property type="entry name" value="UPF0132 DOMAIN PROTEIN (AFU_ORTHOLOGUE AFUA_3G10255)"/>
    <property type="match status" value="1"/>
</dbReference>
<keyword evidence="7" id="KW-1185">Reference proteome</keyword>
<keyword evidence="3 5" id="KW-1133">Transmembrane helix</keyword>
<gene>
    <name evidence="6" type="ORF">PACILC2_25250</name>
</gene>
<dbReference type="Pfam" id="PF09685">
    <property type="entry name" value="MamF_MmsF"/>
    <property type="match status" value="1"/>
</dbReference>
<comment type="subcellular location">
    <subcellularLocation>
        <location evidence="1">Membrane</location>
        <topology evidence="1">Multi-pass membrane protein</topology>
    </subcellularLocation>
</comment>
<evidence type="ECO:0000313" key="7">
    <source>
        <dbReference type="Proteomes" id="UP000680304"/>
    </source>
</evidence>
<comment type="caution">
    <text evidence="6">The sequence shown here is derived from an EMBL/GenBank/DDBJ whole genome shotgun (WGS) entry which is preliminary data.</text>
</comment>
<protein>
    <submittedName>
        <fullName evidence="6">Membrane protein</fullName>
    </submittedName>
</protein>
<feature type="transmembrane region" description="Helical" evidence="5">
    <location>
        <begin position="18"/>
        <end position="37"/>
    </location>
</feature>
<dbReference type="Proteomes" id="UP000680304">
    <property type="component" value="Unassembled WGS sequence"/>
</dbReference>
<evidence type="ECO:0000256" key="1">
    <source>
        <dbReference type="ARBA" id="ARBA00004141"/>
    </source>
</evidence>
<feature type="transmembrane region" description="Helical" evidence="5">
    <location>
        <begin position="71"/>
        <end position="93"/>
    </location>
</feature>
<reference evidence="6 7" key="1">
    <citation type="submission" date="2021-04" db="EMBL/GenBank/DDBJ databases">
        <title>Draft genome sequence of Paenibacillus cisolokensis, LC2-13A.</title>
        <authorList>
            <person name="Uke A."/>
            <person name="Chhe C."/>
            <person name="Baramee S."/>
            <person name="Kosugi A."/>
        </authorList>
    </citation>
    <scope>NUCLEOTIDE SEQUENCE [LARGE SCALE GENOMIC DNA]</scope>
    <source>
        <strain evidence="6 7">LC2-13A</strain>
    </source>
</reference>
<sequence length="116" mass="12694">MPSLPVPDRSSTGLDPKLAGLLCYFGIFVTGILFLILEKNSRFVKFHAMQSIVVSSTFIVIQLVLGAVPVIGWLIGLVIVPAAFVLWIALMLLTLQGRRYKVPVLGDIAEQIASHY</sequence>
<evidence type="ECO:0000256" key="2">
    <source>
        <dbReference type="ARBA" id="ARBA00022692"/>
    </source>
</evidence>
<accession>A0ABQ4N722</accession>
<keyword evidence="2 5" id="KW-0812">Transmembrane</keyword>
<keyword evidence="4 5" id="KW-0472">Membrane</keyword>
<dbReference type="RefSeq" id="WP_213528919.1">
    <property type="nucleotide sequence ID" value="NZ_BOVJ01000075.1"/>
</dbReference>
<evidence type="ECO:0000256" key="4">
    <source>
        <dbReference type="ARBA" id="ARBA00023136"/>
    </source>
</evidence>
<dbReference type="PANTHER" id="PTHR36460">
    <property type="entry name" value="UPF0132 DOMAIN PROTEIN (AFU_ORTHOLOGUE AFUA_3G10255)"/>
    <property type="match status" value="1"/>
</dbReference>
<dbReference type="EMBL" id="BOVJ01000075">
    <property type="protein sequence ID" value="GIQ63957.1"/>
    <property type="molecule type" value="Genomic_DNA"/>
</dbReference>
<evidence type="ECO:0000313" key="6">
    <source>
        <dbReference type="EMBL" id="GIQ63957.1"/>
    </source>
</evidence>
<name>A0ABQ4N722_9BACL</name>
<evidence type="ECO:0000256" key="3">
    <source>
        <dbReference type="ARBA" id="ARBA00022989"/>
    </source>
</evidence>
<proteinExistence type="predicted"/>
<dbReference type="InterPro" id="IPR019109">
    <property type="entry name" value="MamF_MmsF"/>
</dbReference>
<feature type="transmembrane region" description="Helical" evidence="5">
    <location>
        <begin position="44"/>
        <end position="65"/>
    </location>
</feature>